<feature type="signal peptide" evidence="1">
    <location>
        <begin position="1"/>
        <end position="20"/>
    </location>
</feature>
<protein>
    <recommendedName>
        <fullName evidence="4">Secreted protein</fullName>
    </recommendedName>
</protein>
<organism evidence="2 3">
    <name type="scientific">Ancylostoma caninum</name>
    <name type="common">Dog hookworm</name>
    <dbReference type="NCBI Taxonomy" id="29170"/>
    <lineage>
        <taxon>Eukaryota</taxon>
        <taxon>Metazoa</taxon>
        <taxon>Ecdysozoa</taxon>
        <taxon>Nematoda</taxon>
        <taxon>Chromadorea</taxon>
        <taxon>Rhabditida</taxon>
        <taxon>Rhabditina</taxon>
        <taxon>Rhabditomorpha</taxon>
        <taxon>Strongyloidea</taxon>
        <taxon>Ancylostomatidae</taxon>
        <taxon>Ancylostomatinae</taxon>
        <taxon>Ancylostoma</taxon>
    </lineage>
</organism>
<gene>
    <name evidence="2" type="ORF">ANCCAN_27144</name>
</gene>
<accession>A0A368F4X0</accession>
<dbReference type="EMBL" id="JOJR01004919">
    <property type="protein sequence ID" value="RCN27123.1"/>
    <property type="molecule type" value="Genomic_DNA"/>
</dbReference>
<evidence type="ECO:0000256" key="1">
    <source>
        <dbReference type="SAM" id="SignalP"/>
    </source>
</evidence>
<comment type="caution">
    <text evidence="2">The sequence shown here is derived from an EMBL/GenBank/DDBJ whole genome shotgun (WGS) entry which is preliminary data.</text>
</comment>
<dbReference type="Proteomes" id="UP000252519">
    <property type="component" value="Unassembled WGS sequence"/>
</dbReference>
<dbReference type="AlphaFoldDB" id="A0A368F4X0"/>
<keyword evidence="1" id="KW-0732">Signal</keyword>
<feature type="chain" id="PRO_5017074487" description="Secreted protein" evidence="1">
    <location>
        <begin position="21"/>
        <end position="89"/>
    </location>
</feature>
<keyword evidence="3" id="KW-1185">Reference proteome</keyword>
<reference evidence="2 3" key="1">
    <citation type="submission" date="2014-10" db="EMBL/GenBank/DDBJ databases">
        <title>Draft genome of the hookworm Ancylostoma caninum.</title>
        <authorList>
            <person name="Mitreva M."/>
        </authorList>
    </citation>
    <scope>NUCLEOTIDE SEQUENCE [LARGE SCALE GENOMIC DNA]</scope>
    <source>
        <strain evidence="2 3">Baltimore</strain>
    </source>
</reference>
<proteinExistence type="predicted"/>
<evidence type="ECO:0008006" key="4">
    <source>
        <dbReference type="Google" id="ProtNLM"/>
    </source>
</evidence>
<name>A0A368F4X0_ANCCA</name>
<sequence length="89" mass="9707">MFRSSFLATTLLQVITGTLSFPSYEAFQSTSPTRSAAFVLHIKLQTCLRFLPYGAEAECSARTVYNNGRMSAALFGRSAAATKPSHDTH</sequence>
<evidence type="ECO:0000313" key="2">
    <source>
        <dbReference type="EMBL" id="RCN27123.1"/>
    </source>
</evidence>
<evidence type="ECO:0000313" key="3">
    <source>
        <dbReference type="Proteomes" id="UP000252519"/>
    </source>
</evidence>